<proteinExistence type="inferred from homology"/>
<evidence type="ECO:0000256" key="3">
    <source>
        <dbReference type="ARBA" id="ARBA00022452"/>
    </source>
</evidence>
<keyword evidence="8" id="KW-1133">Transmembrane helix</keyword>
<dbReference type="SUPFAM" id="SSF56935">
    <property type="entry name" value="Porins"/>
    <property type="match status" value="1"/>
</dbReference>
<evidence type="ECO:0000256" key="2">
    <source>
        <dbReference type="ARBA" id="ARBA00022448"/>
    </source>
</evidence>
<comment type="caution">
    <text evidence="10">The sequence shown here is derived from an EMBL/GenBank/DDBJ whole genome shotgun (WGS) entry which is preliminary data.</text>
</comment>
<keyword evidence="4 7" id="KW-0812">Transmembrane</keyword>
<dbReference type="Gene3D" id="2.60.40.1120">
    <property type="entry name" value="Carboxypeptidase-like, regulatory domain"/>
    <property type="match status" value="1"/>
</dbReference>
<dbReference type="GO" id="GO:0009279">
    <property type="term" value="C:cell outer membrane"/>
    <property type="evidence" value="ECO:0007669"/>
    <property type="project" value="UniProtKB-SubCell"/>
</dbReference>
<name>A0A2T2YL46_9BACT</name>
<dbReference type="Proteomes" id="UP000240357">
    <property type="component" value="Unassembled WGS sequence"/>
</dbReference>
<reference evidence="10 11" key="1">
    <citation type="submission" date="2018-03" db="EMBL/GenBank/DDBJ databases">
        <title>Adhaeribacter sp. HMF7605 Genome sequencing and assembly.</title>
        <authorList>
            <person name="Kang H."/>
            <person name="Kang J."/>
            <person name="Cha I."/>
            <person name="Kim H."/>
            <person name="Joh K."/>
        </authorList>
    </citation>
    <scope>NUCLEOTIDE SEQUENCE [LARGE SCALE GENOMIC DNA]</scope>
    <source>
        <strain evidence="10 11">HMF7605</strain>
    </source>
</reference>
<keyword evidence="11" id="KW-1185">Reference proteome</keyword>
<dbReference type="Pfam" id="PF13715">
    <property type="entry name" value="CarbopepD_reg_2"/>
    <property type="match status" value="1"/>
</dbReference>
<keyword evidence="2 7" id="KW-0813">Transport</keyword>
<dbReference type="InterPro" id="IPR037066">
    <property type="entry name" value="Plug_dom_sf"/>
</dbReference>
<sequence>MKQDLYTQLIQVIGRGLLGLLFLFVTTYLSHGAVRSNMDHSNSIFRTIGKSNSNLEIASAAVEETITGKVISTTGEPLPGVTVLLKGTNTGTTTTSDGSFSLTIPESRGALVFSFVGYAEKEVTLNGQKTVNVTLTEDTKALNEVVVVGYSAKNQTQLSSSVSVVSAEKLRGVTAPNLGNLLQGKAPGVMVSGTTGQPGAAPVVRIRGTGSISAGSDPLYVVDGVIGGTANPNDIESVTVLKDAAATGLYGSRAANGVIVITTKSGKSGKTAINFNTSVGANWVTTGNLKLMNSQQLYDFERPMFINDYNGKRNNLIAELSKTNPNPSEADINAYLTSKNLATSVDAHLNTVLPASLTNTNTDWLDLIYRTGITQNYELSASGGNERTKFYLGGNYYKEQGTLTVTDYKRFNVRMNLTHQINNKLSVTGRINTRMDYTTNDTPQQEPSVNQAITNLPWDNPFNANGLPKKGIEPEWMGRERTNYFFYKQYNYSKGRGNNLQGDLVLNYDINDWLSLSTSNRAEISNTRAEIYQDPLTPAASARKGLLANNFVYTQSLLNSNLLKANKTFGAHSLSGILGAEFQTNYGDNTNSTGGSLPSGLAVLDISAVPVGITGAKYRSAFNSYFSQVDYNFDNKYFAVASFRRDGSSKFGANNLYGNFYSVGGSWIISNEDFLPKYEALSLLKVRASYGTTGNANITDFISQDLYSFTALFSGTSGPVQYAGNSGAIPARLANPDLTWEKAYTTNVGLDIGLFKRVNLSIDAYRRINSNLLFDVPLSAAAGFSTQIQNIGKIQNKGIDIDLNTINFNGQNFKWETNFNVGFNNNEVLSLYRDQPIDNGLRRVIVGQPLRTWFMQKWMGVDQQTGAPLWEMLTYDADGKVAKRETTTNYNLATRQIVGKANPDFTGGFTNTLSYKGLSLNVFLNFVSGSQVYHTSREGRDSDGAYPTGNMMQLADGWSRWEKPGDVATHPLPMLNGGGTNSNKPSSRYLEDGSFIRLRNVRLNYEIPTGIVKRIGVGGLNVFVSADNLYTWTKFSGLNPENNFDDGANITYPMSKKVLFGINVGL</sequence>
<comment type="subcellular location">
    <subcellularLocation>
        <location evidence="1 7">Cell outer membrane</location>
        <topology evidence="1 7">Multi-pass membrane protein</topology>
    </subcellularLocation>
</comment>
<gene>
    <name evidence="10" type="ORF">AHMF7605_23380</name>
</gene>
<dbReference type="Gene3D" id="2.40.170.20">
    <property type="entry name" value="TonB-dependent receptor, beta-barrel domain"/>
    <property type="match status" value="1"/>
</dbReference>
<dbReference type="Gene3D" id="2.170.130.10">
    <property type="entry name" value="TonB-dependent receptor, plug domain"/>
    <property type="match status" value="1"/>
</dbReference>
<evidence type="ECO:0000256" key="8">
    <source>
        <dbReference type="SAM" id="Phobius"/>
    </source>
</evidence>
<dbReference type="AlphaFoldDB" id="A0A2T2YL46"/>
<evidence type="ECO:0000256" key="4">
    <source>
        <dbReference type="ARBA" id="ARBA00022692"/>
    </source>
</evidence>
<dbReference type="OrthoDB" id="9768177at2"/>
<evidence type="ECO:0000256" key="6">
    <source>
        <dbReference type="ARBA" id="ARBA00023237"/>
    </source>
</evidence>
<keyword evidence="5 7" id="KW-0472">Membrane</keyword>
<evidence type="ECO:0000256" key="5">
    <source>
        <dbReference type="ARBA" id="ARBA00023136"/>
    </source>
</evidence>
<dbReference type="InterPro" id="IPR023997">
    <property type="entry name" value="TonB-dep_OMP_SusC/RagA_CS"/>
</dbReference>
<evidence type="ECO:0000313" key="11">
    <source>
        <dbReference type="Proteomes" id="UP000240357"/>
    </source>
</evidence>
<feature type="transmembrane region" description="Helical" evidence="8">
    <location>
        <begin position="12"/>
        <end position="31"/>
    </location>
</feature>
<evidence type="ECO:0000256" key="1">
    <source>
        <dbReference type="ARBA" id="ARBA00004571"/>
    </source>
</evidence>
<keyword evidence="6 7" id="KW-0998">Cell outer membrane</keyword>
<evidence type="ECO:0000313" key="10">
    <source>
        <dbReference type="EMBL" id="PSR56234.1"/>
    </source>
</evidence>
<dbReference type="RefSeq" id="WP_106932412.1">
    <property type="nucleotide sequence ID" value="NZ_PYFT01000001.1"/>
</dbReference>
<dbReference type="InterPro" id="IPR023996">
    <property type="entry name" value="TonB-dep_OMP_SusC/RagA"/>
</dbReference>
<dbReference type="EMBL" id="PYFT01000001">
    <property type="protein sequence ID" value="PSR56234.1"/>
    <property type="molecule type" value="Genomic_DNA"/>
</dbReference>
<evidence type="ECO:0000256" key="7">
    <source>
        <dbReference type="PROSITE-ProRule" id="PRU01360"/>
    </source>
</evidence>
<dbReference type="Pfam" id="PF07715">
    <property type="entry name" value="Plug"/>
    <property type="match status" value="1"/>
</dbReference>
<dbReference type="InterPro" id="IPR036942">
    <property type="entry name" value="Beta-barrel_TonB_sf"/>
</dbReference>
<dbReference type="InterPro" id="IPR012910">
    <property type="entry name" value="Plug_dom"/>
</dbReference>
<dbReference type="InterPro" id="IPR039426">
    <property type="entry name" value="TonB-dep_rcpt-like"/>
</dbReference>
<organism evidence="10 11">
    <name type="scientific">Adhaeribacter arboris</name>
    <dbReference type="NCBI Taxonomy" id="2072846"/>
    <lineage>
        <taxon>Bacteria</taxon>
        <taxon>Pseudomonadati</taxon>
        <taxon>Bacteroidota</taxon>
        <taxon>Cytophagia</taxon>
        <taxon>Cytophagales</taxon>
        <taxon>Hymenobacteraceae</taxon>
        <taxon>Adhaeribacter</taxon>
    </lineage>
</organism>
<keyword evidence="3 7" id="KW-1134">Transmembrane beta strand</keyword>
<comment type="similarity">
    <text evidence="7">Belongs to the TonB-dependent receptor family.</text>
</comment>
<dbReference type="NCBIfam" id="TIGR04056">
    <property type="entry name" value="OMP_RagA_SusC"/>
    <property type="match status" value="1"/>
</dbReference>
<protein>
    <submittedName>
        <fullName evidence="10">SusC/RagA family TonB-linked outer membrane protein</fullName>
    </submittedName>
</protein>
<feature type="domain" description="TonB-dependent receptor plug" evidence="9">
    <location>
        <begin position="157"/>
        <end position="258"/>
    </location>
</feature>
<evidence type="ECO:0000259" key="9">
    <source>
        <dbReference type="Pfam" id="PF07715"/>
    </source>
</evidence>
<dbReference type="PROSITE" id="PS52016">
    <property type="entry name" value="TONB_DEPENDENT_REC_3"/>
    <property type="match status" value="1"/>
</dbReference>
<dbReference type="InterPro" id="IPR008969">
    <property type="entry name" value="CarboxyPept-like_regulatory"/>
</dbReference>
<dbReference type="SUPFAM" id="SSF49464">
    <property type="entry name" value="Carboxypeptidase regulatory domain-like"/>
    <property type="match status" value="1"/>
</dbReference>
<dbReference type="NCBIfam" id="TIGR04057">
    <property type="entry name" value="SusC_RagA_signa"/>
    <property type="match status" value="1"/>
</dbReference>
<accession>A0A2T2YL46</accession>